<organism evidence="17 18">
    <name type="scientific">Esox lucius</name>
    <name type="common">Northern pike</name>
    <dbReference type="NCBI Taxonomy" id="8010"/>
    <lineage>
        <taxon>Eukaryota</taxon>
        <taxon>Metazoa</taxon>
        <taxon>Chordata</taxon>
        <taxon>Craniata</taxon>
        <taxon>Vertebrata</taxon>
        <taxon>Euteleostomi</taxon>
        <taxon>Actinopterygii</taxon>
        <taxon>Neopterygii</taxon>
        <taxon>Teleostei</taxon>
        <taxon>Protacanthopterygii</taxon>
        <taxon>Esociformes</taxon>
        <taxon>Esocidae</taxon>
        <taxon>Esox</taxon>
    </lineage>
</organism>
<dbReference type="GeneTree" id="ENSGT00940000153772"/>
<accession>A0AAY5K1Y5</accession>
<comment type="subcellular location">
    <subcellularLocation>
        <location evidence="2">Cytoplasmic vesicle</location>
        <location evidence="2">Secretory vesicle</location>
        <location evidence="2">Acrosome</location>
    </subcellularLocation>
    <subcellularLocation>
        <location evidence="3">Golgi apparatus membrane</location>
        <topology evidence="3">Peripheral membrane protein</topology>
    </subcellularLocation>
    <subcellularLocation>
        <location evidence="1">Golgi apparatus</location>
        <location evidence="1">trans-Golgi network membrane</location>
    </subcellularLocation>
</comment>
<evidence type="ECO:0000256" key="12">
    <source>
        <dbReference type="ARBA" id="ARBA00093371"/>
    </source>
</evidence>
<protein>
    <recommendedName>
        <fullName evidence="10">Golgin subfamily A member 1</fullName>
    </recommendedName>
    <alternativeName>
        <fullName evidence="11">Golgin-97</fullName>
    </alternativeName>
</protein>
<dbReference type="Proteomes" id="UP000265140">
    <property type="component" value="Chromosome 13"/>
</dbReference>
<dbReference type="GO" id="GO:0000139">
    <property type="term" value="C:Golgi membrane"/>
    <property type="evidence" value="ECO:0007669"/>
    <property type="project" value="UniProtKB-SubCell"/>
</dbReference>
<keyword evidence="7 14" id="KW-0175">Coiled coil</keyword>
<feature type="region of interest" description="Disordered" evidence="15">
    <location>
        <begin position="1"/>
        <end position="57"/>
    </location>
</feature>
<evidence type="ECO:0000256" key="3">
    <source>
        <dbReference type="ARBA" id="ARBA00004395"/>
    </source>
</evidence>
<dbReference type="GO" id="GO:0005802">
    <property type="term" value="C:trans-Golgi network"/>
    <property type="evidence" value="ECO:0007669"/>
    <property type="project" value="UniProtKB-ARBA"/>
</dbReference>
<dbReference type="PANTHER" id="PTHR23157:SF24">
    <property type="entry name" value="GOLGIN SUBFAMILY A MEMBER 1"/>
    <property type="match status" value="1"/>
</dbReference>
<dbReference type="Ensembl" id="ENSELUT00000095980.1">
    <property type="protein sequence ID" value="ENSELUP00000083089.1"/>
    <property type="gene ID" value="ENSELUG00000039373.1"/>
</dbReference>
<reference evidence="17" key="3">
    <citation type="submission" date="2025-09" db="UniProtKB">
        <authorList>
            <consortium name="Ensembl"/>
        </authorList>
    </citation>
    <scope>IDENTIFICATION</scope>
</reference>
<dbReference type="FunFam" id="1.10.220.60:FF:000002">
    <property type="entry name" value="Golgin subfamily A member 1"/>
    <property type="match status" value="1"/>
</dbReference>
<evidence type="ECO:0000256" key="4">
    <source>
        <dbReference type="ARBA" id="ARBA00022553"/>
    </source>
</evidence>
<evidence type="ECO:0000256" key="10">
    <source>
        <dbReference type="ARBA" id="ARBA00070165"/>
    </source>
</evidence>
<evidence type="ECO:0000256" key="9">
    <source>
        <dbReference type="ARBA" id="ARBA00023329"/>
    </source>
</evidence>
<evidence type="ECO:0000259" key="16">
    <source>
        <dbReference type="PROSITE" id="PS50913"/>
    </source>
</evidence>
<dbReference type="InterPro" id="IPR000237">
    <property type="entry name" value="GRIP_dom"/>
</dbReference>
<evidence type="ECO:0000256" key="11">
    <source>
        <dbReference type="ARBA" id="ARBA00078935"/>
    </source>
</evidence>
<evidence type="ECO:0000256" key="7">
    <source>
        <dbReference type="ARBA" id="ARBA00023054"/>
    </source>
</evidence>
<keyword evidence="9" id="KW-0968">Cytoplasmic vesicle</keyword>
<dbReference type="PROSITE" id="PS50913">
    <property type="entry name" value="GRIP"/>
    <property type="match status" value="1"/>
</dbReference>
<gene>
    <name evidence="17" type="primary">GOLGA1</name>
</gene>
<keyword evidence="6" id="KW-0333">Golgi apparatus</keyword>
<comment type="function">
    <text evidence="12">Involved in vesicular trafficking at the Golgi apparatus level. Involved in endosome-to-Golgi trafficking. Mechanistically, captures transport vesicles arriving from endosomes via the protein TBC1D23. Recognized vesicles are then tethered to the trans-Golgi before subsequent SNARE engagement and vesicle fusion. Selectively regulates E-cadherin transport from the trans-Golgi network in tubulovesicular carriers.</text>
</comment>
<proteinExistence type="predicted"/>
<dbReference type="SMART" id="SM00755">
    <property type="entry name" value="Grip"/>
    <property type="match status" value="1"/>
</dbReference>
<feature type="compositionally biased region" description="Pro residues" evidence="15">
    <location>
        <begin position="734"/>
        <end position="744"/>
    </location>
</feature>
<sequence>MFAKLKKKIAEEAATAPRTGVRMPRSYSKESITSAGADSGDDFASDGSSSRDDLSSQILRRNDQIRKLEAKLSDYAEQLRLMQKTKDKLEIALEKHQDSSMRKLQDQNETHQASRARMAEDMALALEKKDQVCITSFAQQDEKTSLALRLDEMLEQSLSLFQKRDDLDELEGFQQQELAKVKHMLLRKEEQLGQRERELQQKEAELHTTKKDLAEAQGKLWNLGVEHKEQCRINTELEIEREELLEVREEAEKKITELEERGQNLQKVIEQVSGDFQKVKRHAHPSSHPVGLQAAVTDEDKERVLLDLQEKVSSLERRLRGNLSEDELLRELLNEKSALEQKLEDTRAGLLEARTNHADTVSSLEAQISRLNNSVTELQTLLRHKDDSSKNYKQRTDAQIAGLEQQVLESSERLKSTEQQITDQQAHLDKLQVEWSVERDRLQQQVSAEQLQGQERAGQLQEQITALQRDRHTEHTSAQTRILEEERASLLRGRDEADMALRRRTEKLEQARSELSSRQTVSVEIAMALEDTRRQKEELQLQVGEITASLQSASHRLALVTEQLKQREEELGTLRNELQSARNTRSQIQEEVERLRLMAQERQEEKDSQLVSLRQELLTQTEQLDSCQSRVSELEVEVETLTLQLQAPEVCETDQNGSVTVDDLDHMQKANRDLEQQLSDKNKTIKQLQQRLAELKRTLQKELKLKPETESEGKERVQDGRGERQERPDRIFPEPTPPPGPAPGPNTTVTNTSDLNDSREINFEYLKHVVLKFMSSREAEAFQLIKAVSVLLNFSREEEDMLKQTLEYKMSWFGSKPSPKGIVRPSVSGAPTHWS</sequence>
<dbReference type="Gene3D" id="6.10.140.910">
    <property type="match status" value="1"/>
</dbReference>
<dbReference type="AlphaFoldDB" id="A0AAY5K1Y5"/>
<evidence type="ECO:0000256" key="13">
    <source>
        <dbReference type="ARBA" id="ARBA00093537"/>
    </source>
</evidence>
<keyword evidence="18" id="KW-1185">Reference proteome</keyword>
<dbReference type="GO" id="GO:0001669">
    <property type="term" value="C:acrosomal vesicle"/>
    <property type="evidence" value="ECO:0007669"/>
    <property type="project" value="UniProtKB-SubCell"/>
</dbReference>
<dbReference type="PANTHER" id="PTHR23157">
    <property type="entry name" value="GRIP AND COILED-COIL DOMAIN-CONTAINING PROTEIN 1"/>
    <property type="match status" value="1"/>
</dbReference>
<evidence type="ECO:0000256" key="6">
    <source>
        <dbReference type="ARBA" id="ARBA00023034"/>
    </source>
</evidence>
<keyword evidence="4" id="KW-0597">Phosphoprotein</keyword>
<keyword evidence="5" id="KW-0013">ADP-ribosylation</keyword>
<name>A0AAY5K1Y5_ESOLU</name>
<keyword evidence="8" id="KW-0472">Membrane</keyword>
<evidence type="ECO:0000256" key="15">
    <source>
        <dbReference type="SAM" id="MobiDB-lite"/>
    </source>
</evidence>
<comment type="subunit">
    <text evidence="13">Interacts with RAB6A. Directly interacts with TBC1D23. Interacts with FAM91A1; this interaction may be mediated by TBC1D23. Interacts with ARL1; this interaction recruits Golgin-97/GOLGA1 onto the Golgi apparatus.</text>
</comment>
<reference evidence="17" key="2">
    <citation type="submission" date="2025-08" db="UniProtKB">
        <authorList>
            <consortium name="Ensembl"/>
        </authorList>
    </citation>
    <scope>IDENTIFICATION</scope>
</reference>
<reference evidence="17 18" key="1">
    <citation type="submission" date="2020-02" db="EMBL/GenBank/DDBJ databases">
        <title>Esox lucius (northern pike) genome, fEsoLuc1, primary haplotype.</title>
        <authorList>
            <person name="Myers G."/>
            <person name="Karagic N."/>
            <person name="Meyer A."/>
            <person name="Pippel M."/>
            <person name="Reichard M."/>
            <person name="Winkler S."/>
            <person name="Tracey A."/>
            <person name="Sims Y."/>
            <person name="Howe K."/>
            <person name="Rhie A."/>
            <person name="Formenti G."/>
            <person name="Durbin R."/>
            <person name="Fedrigo O."/>
            <person name="Jarvis E.D."/>
        </authorList>
    </citation>
    <scope>NUCLEOTIDE SEQUENCE [LARGE SCALE GENOMIC DNA]</scope>
</reference>
<evidence type="ECO:0000256" key="14">
    <source>
        <dbReference type="SAM" id="Coils"/>
    </source>
</evidence>
<evidence type="ECO:0000256" key="8">
    <source>
        <dbReference type="ARBA" id="ARBA00023136"/>
    </source>
</evidence>
<evidence type="ECO:0000256" key="1">
    <source>
        <dbReference type="ARBA" id="ARBA00004198"/>
    </source>
</evidence>
<dbReference type="InterPro" id="IPR051952">
    <property type="entry name" value="Golgi-autophagy_related"/>
</dbReference>
<dbReference type="Gene3D" id="1.10.220.60">
    <property type="entry name" value="GRIP domain"/>
    <property type="match status" value="1"/>
</dbReference>
<evidence type="ECO:0000313" key="18">
    <source>
        <dbReference type="Proteomes" id="UP000265140"/>
    </source>
</evidence>
<evidence type="ECO:0000313" key="17">
    <source>
        <dbReference type="Ensembl" id="ENSELUP00000083089.1"/>
    </source>
</evidence>
<evidence type="ECO:0000256" key="2">
    <source>
        <dbReference type="ARBA" id="ARBA00004218"/>
    </source>
</evidence>
<feature type="compositionally biased region" description="Basic and acidic residues" evidence="15">
    <location>
        <begin position="703"/>
        <end position="732"/>
    </location>
</feature>
<dbReference type="Pfam" id="PF01465">
    <property type="entry name" value="GRIP"/>
    <property type="match status" value="1"/>
</dbReference>
<feature type="domain" description="GRIP" evidence="16">
    <location>
        <begin position="756"/>
        <end position="805"/>
    </location>
</feature>
<evidence type="ECO:0000256" key="5">
    <source>
        <dbReference type="ARBA" id="ARBA00022765"/>
    </source>
</evidence>
<feature type="region of interest" description="Disordered" evidence="15">
    <location>
        <begin position="703"/>
        <end position="755"/>
    </location>
</feature>
<feature type="coiled-coil region" evidence="14">
    <location>
        <begin position="185"/>
        <end position="434"/>
    </location>
</feature>